<dbReference type="Proteomes" id="UP000435877">
    <property type="component" value="Unassembled WGS sequence"/>
</dbReference>
<gene>
    <name evidence="9" type="primary">lepB_1</name>
    <name evidence="9" type="ORF">IHBHHGIJ_00106</name>
    <name evidence="10" type="ORF">KFEGEMFD_01043</name>
</gene>
<feature type="domain" description="Peptidase S26" evidence="8">
    <location>
        <begin position="14"/>
        <end position="196"/>
    </location>
</feature>
<dbReference type="EC" id="3.4.21.89" evidence="3 7"/>
<evidence type="ECO:0000256" key="3">
    <source>
        <dbReference type="ARBA" id="ARBA00013208"/>
    </source>
</evidence>
<comment type="subcellular location">
    <subcellularLocation>
        <location evidence="7">Membrane</location>
        <topology evidence="7">Multi-pass membrane protein</topology>
    </subcellularLocation>
</comment>
<dbReference type="PANTHER" id="PTHR43390:SF1">
    <property type="entry name" value="CHLOROPLAST PROCESSING PEPTIDASE"/>
    <property type="match status" value="1"/>
</dbReference>
<reference evidence="11 12" key="1">
    <citation type="submission" date="2019-11" db="EMBL/GenBank/DDBJ databases">
        <authorList>
            <person name="Holert J."/>
        </authorList>
    </citation>
    <scope>NUCLEOTIDE SEQUENCE [LARGE SCALE GENOMIC DNA]</scope>
    <source>
        <strain evidence="10">BC3_2A</strain>
        <strain evidence="9">SB11_1A</strain>
    </source>
</reference>
<dbReference type="GO" id="GO:0004252">
    <property type="term" value="F:serine-type endopeptidase activity"/>
    <property type="evidence" value="ECO:0007669"/>
    <property type="project" value="InterPro"/>
</dbReference>
<evidence type="ECO:0000313" key="11">
    <source>
        <dbReference type="Proteomes" id="UP000435877"/>
    </source>
</evidence>
<dbReference type="PRINTS" id="PR00727">
    <property type="entry name" value="LEADERPTASE"/>
</dbReference>
<dbReference type="GO" id="GO:0006465">
    <property type="term" value="P:signal peptide processing"/>
    <property type="evidence" value="ECO:0007669"/>
    <property type="project" value="InterPro"/>
</dbReference>
<accession>A0A5S9MRR9</accession>
<protein>
    <recommendedName>
        <fullName evidence="4 7">Signal peptidase I</fullName>
        <ecNumber evidence="3 7">3.4.21.89</ecNumber>
    </recommendedName>
</protein>
<dbReference type="PROSITE" id="PS00760">
    <property type="entry name" value="SPASE_I_2"/>
    <property type="match status" value="1"/>
</dbReference>
<evidence type="ECO:0000256" key="4">
    <source>
        <dbReference type="ARBA" id="ARBA00019232"/>
    </source>
</evidence>
<sequence length="216" mass="24776">MRNWIFKNWKENRSFFLFITLMFVFRSAFADWNTVPTGSMKPTILEGDRILVNKIAYDLRVPFTHISLYKVSDPVRGDIIVFDSKVSGKKLVKRIVGIPGDIVELNNNVLRINGEPLAYKDIGSSQLTTDRVENLFGIKHSIRVKKNGSRLSSFKSVAVPAEYYLALGDNRDNSADSRVIGFVPRNEIVGRSKSVVMSFNYENFYIPRKDRFFHTL</sequence>
<dbReference type="Gene3D" id="2.10.109.10">
    <property type="entry name" value="Umud Fragment, subunit A"/>
    <property type="match status" value="1"/>
</dbReference>
<dbReference type="PANTHER" id="PTHR43390">
    <property type="entry name" value="SIGNAL PEPTIDASE I"/>
    <property type="match status" value="1"/>
</dbReference>
<dbReference type="GO" id="GO:0009003">
    <property type="term" value="F:signal peptidase activity"/>
    <property type="evidence" value="ECO:0007669"/>
    <property type="project" value="UniProtKB-EC"/>
</dbReference>
<dbReference type="GO" id="GO:0016020">
    <property type="term" value="C:membrane"/>
    <property type="evidence" value="ECO:0007669"/>
    <property type="project" value="UniProtKB-SubCell"/>
</dbReference>
<evidence type="ECO:0000256" key="2">
    <source>
        <dbReference type="ARBA" id="ARBA00009370"/>
    </source>
</evidence>
<organism evidence="9 11">
    <name type="scientific">Zhongshania aliphaticivorans</name>
    <dbReference type="NCBI Taxonomy" id="1470434"/>
    <lineage>
        <taxon>Bacteria</taxon>
        <taxon>Pseudomonadati</taxon>
        <taxon>Pseudomonadota</taxon>
        <taxon>Gammaproteobacteria</taxon>
        <taxon>Cellvibrionales</taxon>
        <taxon>Spongiibacteraceae</taxon>
        <taxon>Zhongshania</taxon>
    </lineage>
</organism>
<dbReference type="Proteomes" id="UP000439591">
    <property type="component" value="Unassembled WGS sequence"/>
</dbReference>
<keyword evidence="5 7" id="KW-0378">Hydrolase</keyword>
<dbReference type="NCBIfam" id="TIGR02227">
    <property type="entry name" value="sigpep_I_bact"/>
    <property type="match status" value="1"/>
</dbReference>
<dbReference type="InterPro" id="IPR019757">
    <property type="entry name" value="Pept_S26A_signal_pept_1_Lys-AS"/>
</dbReference>
<dbReference type="Pfam" id="PF10502">
    <property type="entry name" value="Peptidase_S26"/>
    <property type="match status" value="1"/>
</dbReference>
<dbReference type="SUPFAM" id="SSF51306">
    <property type="entry name" value="LexA/Signal peptidase"/>
    <property type="match status" value="1"/>
</dbReference>
<keyword evidence="7" id="KW-0645">Protease</keyword>
<evidence type="ECO:0000256" key="7">
    <source>
        <dbReference type="RuleBase" id="RU362042"/>
    </source>
</evidence>
<feature type="active site" evidence="6">
    <location>
        <position position="93"/>
    </location>
</feature>
<dbReference type="InterPro" id="IPR019533">
    <property type="entry name" value="Peptidase_S26"/>
</dbReference>
<dbReference type="InterPro" id="IPR000223">
    <property type="entry name" value="Pept_S26A_signal_pept_1"/>
</dbReference>
<evidence type="ECO:0000256" key="1">
    <source>
        <dbReference type="ARBA" id="ARBA00000677"/>
    </source>
</evidence>
<dbReference type="RefSeq" id="WP_159266829.1">
    <property type="nucleotide sequence ID" value="NZ_CACSIK010000001.1"/>
</dbReference>
<evidence type="ECO:0000313" key="12">
    <source>
        <dbReference type="Proteomes" id="UP000439591"/>
    </source>
</evidence>
<proteinExistence type="inferred from homology"/>
<evidence type="ECO:0000259" key="8">
    <source>
        <dbReference type="Pfam" id="PF10502"/>
    </source>
</evidence>
<evidence type="ECO:0000256" key="6">
    <source>
        <dbReference type="PIRSR" id="PIRSR600223-1"/>
    </source>
</evidence>
<dbReference type="AlphaFoldDB" id="A0A5S9MRR9"/>
<dbReference type="OrthoDB" id="9815782at2"/>
<dbReference type="CDD" id="cd06530">
    <property type="entry name" value="S26_SPase_I"/>
    <property type="match status" value="1"/>
</dbReference>
<dbReference type="EMBL" id="CACSIM010000001">
    <property type="protein sequence ID" value="CAA0086175.1"/>
    <property type="molecule type" value="Genomic_DNA"/>
</dbReference>
<name>A0A5S9MRR9_9GAMM</name>
<comment type="catalytic activity">
    <reaction evidence="1 7">
        <text>Cleavage of hydrophobic, N-terminal signal or leader sequences from secreted and periplasmic proteins.</text>
        <dbReference type="EC" id="3.4.21.89"/>
    </reaction>
</comment>
<dbReference type="EMBL" id="CACSIK010000001">
    <property type="protein sequence ID" value="CAA0079485.1"/>
    <property type="molecule type" value="Genomic_DNA"/>
</dbReference>
<evidence type="ECO:0000313" key="10">
    <source>
        <dbReference type="EMBL" id="CAA0086175.1"/>
    </source>
</evidence>
<comment type="similarity">
    <text evidence="2 7">Belongs to the peptidase S26 family.</text>
</comment>
<feature type="active site" evidence="6">
    <location>
        <position position="39"/>
    </location>
</feature>
<dbReference type="InterPro" id="IPR036286">
    <property type="entry name" value="LexA/Signal_pep-like_sf"/>
</dbReference>
<keyword evidence="11" id="KW-1185">Reference proteome</keyword>
<evidence type="ECO:0000256" key="5">
    <source>
        <dbReference type="ARBA" id="ARBA00022801"/>
    </source>
</evidence>
<evidence type="ECO:0000313" key="9">
    <source>
        <dbReference type="EMBL" id="CAA0079485.1"/>
    </source>
</evidence>